<dbReference type="EMBL" id="JBBNGS010000003">
    <property type="protein sequence ID" value="MEQ2637187.1"/>
    <property type="molecule type" value="Genomic_DNA"/>
</dbReference>
<proteinExistence type="inferred from homology"/>
<protein>
    <submittedName>
        <fullName evidence="6">Creatininase family protein</fullName>
    </submittedName>
</protein>
<dbReference type="SUPFAM" id="SSF102215">
    <property type="entry name" value="Creatininase"/>
    <property type="match status" value="1"/>
</dbReference>
<evidence type="ECO:0000256" key="5">
    <source>
        <dbReference type="ARBA" id="ARBA00024029"/>
    </source>
</evidence>
<comment type="cofactor">
    <cofactor evidence="1">
        <name>Zn(2+)</name>
        <dbReference type="ChEBI" id="CHEBI:29105"/>
    </cofactor>
</comment>
<keyword evidence="4" id="KW-0862">Zinc</keyword>
<name>A0ABV1IEY6_9ACTN</name>
<dbReference type="InterPro" id="IPR024087">
    <property type="entry name" value="Creatininase-like_sf"/>
</dbReference>
<evidence type="ECO:0000256" key="4">
    <source>
        <dbReference type="ARBA" id="ARBA00022833"/>
    </source>
</evidence>
<evidence type="ECO:0000256" key="1">
    <source>
        <dbReference type="ARBA" id="ARBA00001947"/>
    </source>
</evidence>
<dbReference type="PANTHER" id="PTHR35005:SF1">
    <property type="entry name" value="2-AMINO-5-FORMYLAMINO-6-RIBOSYLAMINOPYRIMIDIN-4(3H)-ONE 5'-MONOPHOSPHATE DEFORMYLASE"/>
    <property type="match status" value="1"/>
</dbReference>
<dbReference type="RefSeq" id="WP_349181608.1">
    <property type="nucleotide sequence ID" value="NZ_JBBNGS010000003.1"/>
</dbReference>
<dbReference type="PANTHER" id="PTHR35005">
    <property type="entry name" value="3-DEHYDRO-SCYLLO-INOSOSE HYDROLASE"/>
    <property type="match status" value="1"/>
</dbReference>
<keyword evidence="3" id="KW-0378">Hydrolase</keyword>
<sequence>MLLERSTWPAVEAYFANSDLVVLGFGSTENHGRHNPLGTDWMAPQRIMDLMGERRPEVLYGPTLRLGSADHFIDYPGTLSLGDDLLHQVAARICGQLYHYGARHFCFINGHGGNTRALTMTGYELNDRGCQVALLNWWKLAGELNPAWGGGHGGAQETSADLWIDPESVDMTALGPMSLVDDGGSNIKTQGFDVVEFEGVHPSLIRRARRYATNGWIGKDDPRQASAEWGEQMLTTFADWAVKFVDAFAQSPLPPQVDR</sequence>
<organism evidence="6 7">
    <name type="scientific">Paratractidigestivibacter faecalis</name>
    <dbReference type="NCBI Taxonomy" id="2292441"/>
    <lineage>
        <taxon>Bacteria</taxon>
        <taxon>Bacillati</taxon>
        <taxon>Actinomycetota</taxon>
        <taxon>Coriobacteriia</taxon>
        <taxon>Coriobacteriales</taxon>
        <taxon>Atopobiaceae</taxon>
        <taxon>Paratractidigestivibacter</taxon>
    </lineage>
</organism>
<evidence type="ECO:0000313" key="6">
    <source>
        <dbReference type="EMBL" id="MEQ2637187.1"/>
    </source>
</evidence>
<gene>
    <name evidence="6" type="ORF">AAAT05_02330</name>
</gene>
<evidence type="ECO:0000256" key="3">
    <source>
        <dbReference type="ARBA" id="ARBA00022801"/>
    </source>
</evidence>
<accession>A0ABV1IEY6</accession>
<dbReference type="Proteomes" id="UP001478817">
    <property type="component" value="Unassembled WGS sequence"/>
</dbReference>
<keyword evidence="7" id="KW-1185">Reference proteome</keyword>
<dbReference type="Gene3D" id="3.40.50.10310">
    <property type="entry name" value="Creatininase"/>
    <property type="match status" value="1"/>
</dbReference>
<comment type="similarity">
    <text evidence="5">Belongs to the creatininase superfamily.</text>
</comment>
<reference evidence="6 7" key="1">
    <citation type="submission" date="2024-04" db="EMBL/GenBank/DDBJ databases">
        <title>Human intestinal bacterial collection.</title>
        <authorList>
            <person name="Pauvert C."/>
            <person name="Hitch T.C.A."/>
            <person name="Clavel T."/>
        </authorList>
    </citation>
    <scope>NUCLEOTIDE SEQUENCE [LARGE SCALE GENOMIC DNA]</scope>
    <source>
        <strain evidence="6 7">CLA-AA-H197</strain>
    </source>
</reference>
<dbReference type="InterPro" id="IPR003785">
    <property type="entry name" value="Creatininase/forma_Hydrolase"/>
</dbReference>
<evidence type="ECO:0000256" key="2">
    <source>
        <dbReference type="ARBA" id="ARBA00022723"/>
    </source>
</evidence>
<keyword evidence="2" id="KW-0479">Metal-binding</keyword>
<evidence type="ECO:0000313" key="7">
    <source>
        <dbReference type="Proteomes" id="UP001478817"/>
    </source>
</evidence>
<dbReference type="Pfam" id="PF02633">
    <property type="entry name" value="Creatininase"/>
    <property type="match status" value="1"/>
</dbReference>
<comment type="caution">
    <text evidence="6">The sequence shown here is derived from an EMBL/GenBank/DDBJ whole genome shotgun (WGS) entry which is preliminary data.</text>
</comment>